<accession>A0ACC0UF27</accession>
<dbReference type="Proteomes" id="UP001207468">
    <property type="component" value="Unassembled WGS sequence"/>
</dbReference>
<evidence type="ECO:0000313" key="1">
    <source>
        <dbReference type="EMBL" id="KAI9510188.1"/>
    </source>
</evidence>
<gene>
    <name evidence="1" type="ORF">F5148DRAFT_1147737</name>
</gene>
<keyword evidence="2" id="KW-1185">Reference proteome</keyword>
<name>A0ACC0UF27_9AGAM</name>
<sequence>MMLASVVAASPMVAAWLLLLLLLLQWCSGPSWSFEAVLVAGGGDSAVMLSWANLKRWQQMAVKMERAMDRGETAVGNVGATADGGDRAVGADAAAEAMDEAKGMMSVGEPEAMGAAEGKARVAEVTEVGGKAEISKVTMGEHGGEAAAVMIVGKAGTATGGATEGVRGEAKAEAGRTEDAGAMAMGIDVVVEVSEAETAAGEAGAGAGAGAIGVGGAMTGVDETEVAVMMTVGDGEMAAEAGDVGTVTVMEDEAGNGEGETEDRDWDIKRWVQGMIPACSWFLPVCTCPWIKPPDLCMPRTEKPWPKLSQARFDGFGSAWDLRKPEPPQAEP</sequence>
<dbReference type="EMBL" id="JAGFNK010000047">
    <property type="protein sequence ID" value="KAI9510188.1"/>
    <property type="molecule type" value="Genomic_DNA"/>
</dbReference>
<comment type="caution">
    <text evidence="1">The sequence shown here is derived from an EMBL/GenBank/DDBJ whole genome shotgun (WGS) entry which is preliminary data.</text>
</comment>
<organism evidence="1 2">
    <name type="scientific">Russula earlei</name>
    <dbReference type="NCBI Taxonomy" id="71964"/>
    <lineage>
        <taxon>Eukaryota</taxon>
        <taxon>Fungi</taxon>
        <taxon>Dikarya</taxon>
        <taxon>Basidiomycota</taxon>
        <taxon>Agaricomycotina</taxon>
        <taxon>Agaricomycetes</taxon>
        <taxon>Russulales</taxon>
        <taxon>Russulaceae</taxon>
        <taxon>Russula</taxon>
    </lineage>
</organism>
<evidence type="ECO:0000313" key="2">
    <source>
        <dbReference type="Proteomes" id="UP001207468"/>
    </source>
</evidence>
<reference evidence="1" key="1">
    <citation type="submission" date="2021-03" db="EMBL/GenBank/DDBJ databases">
        <title>Evolutionary priming and transition to the ectomycorrhizal habit in an iconic lineage of mushroom-forming fungi: is preadaptation a requirement?</title>
        <authorList>
            <consortium name="DOE Joint Genome Institute"/>
            <person name="Looney B.P."/>
            <person name="Miyauchi S."/>
            <person name="Morin E."/>
            <person name="Drula E."/>
            <person name="Courty P.E."/>
            <person name="Chicoki N."/>
            <person name="Fauchery L."/>
            <person name="Kohler A."/>
            <person name="Kuo A."/>
            <person name="LaButti K."/>
            <person name="Pangilinan J."/>
            <person name="Lipzen A."/>
            <person name="Riley R."/>
            <person name="Andreopoulos W."/>
            <person name="He G."/>
            <person name="Johnson J."/>
            <person name="Barry K.W."/>
            <person name="Grigoriev I.V."/>
            <person name="Nagy L."/>
            <person name="Hibbett D."/>
            <person name="Henrissat B."/>
            <person name="Matheny P.B."/>
            <person name="Labbe J."/>
            <person name="Martin A.F."/>
        </authorList>
    </citation>
    <scope>NUCLEOTIDE SEQUENCE</scope>
    <source>
        <strain evidence="1">BPL698</strain>
    </source>
</reference>
<proteinExistence type="predicted"/>
<protein>
    <submittedName>
        <fullName evidence="1">Uncharacterized protein</fullName>
    </submittedName>
</protein>